<comment type="caution">
    <text evidence="2">The sequence shown here is derived from an EMBL/GenBank/DDBJ whole genome shotgun (WGS) entry which is preliminary data.</text>
</comment>
<sequence>MNNGVAGTAASNVESVSDVTKPRGSPNGPRNPRNSAAPSRHLSTLRYEIGPPIWFSHGLDMWLCNRRGHSRISQGLPMLSSRGSISRISIAIAVRRLTKGRQKTRLFIETSRPYTNTARSKLVGFPCENGFGKKKIDRLRNQRKTGPVVS</sequence>
<dbReference type="Proteomes" id="UP000299102">
    <property type="component" value="Unassembled WGS sequence"/>
</dbReference>
<evidence type="ECO:0000313" key="2">
    <source>
        <dbReference type="EMBL" id="GBP68271.1"/>
    </source>
</evidence>
<feature type="compositionally biased region" description="Polar residues" evidence="1">
    <location>
        <begin position="1"/>
        <end position="18"/>
    </location>
</feature>
<feature type="compositionally biased region" description="Low complexity" evidence="1">
    <location>
        <begin position="22"/>
        <end position="38"/>
    </location>
</feature>
<evidence type="ECO:0000256" key="1">
    <source>
        <dbReference type="SAM" id="MobiDB-lite"/>
    </source>
</evidence>
<proteinExistence type="predicted"/>
<feature type="region of interest" description="Disordered" evidence="1">
    <location>
        <begin position="1"/>
        <end position="39"/>
    </location>
</feature>
<accession>A0A4C1XWD3</accession>
<keyword evidence="3" id="KW-1185">Reference proteome</keyword>
<reference evidence="2 3" key="1">
    <citation type="journal article" date="2019" name="Commun. Biol.">
        <title>The bagworm genome reveals a unique fibroin gene that provides high tensile strength.</title>
        <authorList>
            <person name="Kono N."/>
            <person name="Nakamura H."/>
            <person name="Ohtoshi R."/>
            <person name="Tomita M."/>
            <person name="Numata K."/>
            <person name="Arakawa K."/>
        </authorList>
    </citation>
    <scope>NUCLEOTIDE SEQUENCE [LARGE SCALE GENOMIC DNA]</scope>
</reference>
<evidence type="ECO:0000313" key="3">
    <source>
        <dbReference type="Proteomes" id="UP000299102"/>
    </source>
</evidence>
<protein>
    <submittedName>
        <fullName evidence="2">Uncharacterized protein</fullName>
    </submittedName>
</protein>
<dbReference type="AlphaFoldDB" id="A0A4C1XWD3"/>
<gene>
    <name evidence="2" type="ORF">EVAR_57597_1</name>
</gene>
<dbReference type="EMBL" id="BGZK01001006">
    <property type="protein sequence ID" value="GBP68271.1"/>
    <property type="molecule type" value="Genomic_DNA"/>
</dbReference>
<organism evidence="2 3">
    <name type="scientific">Eumeta variegata</name>
    <name type="common">Bagworm moth</name>
    <name type="synonym">Eumeta japonica</name>
    <dbReference type="NCBI Taxonomy" id="151549"/>
    <lineage>
        <taxon>Eukaryota</taxon>
        <taxon>Metazoa</taxon>
        <taxon>Ecdysozoa</taxon>
        <taxon>Arthropoda</taxon>
        <taxon>Hexapoda</taxon>
        <taxon>Insecta</taxon>
        <taxon>Pterygota</taxon>
        <taxon>Neoptera</taxon>
        <taxon>Endopterygota</taxon>
        <taxon>Lepidoptera</taxon>
        <taxon>Glossata</taxon>
        <taxon>Ditrysia</taxon>
        <taxon>Tineoidea</taxon>
        <taxon>Psychidae</taxon>
        <taxon>Oiketicinae</taxon>
        <taxon>Eumeta</taxon>
    </lineage>
</organism>
<name>A0A4C1XWD3_EUMVA</name>